<evidence type="ECO:0000256" key="3">
    <source>
        <dbReference type="ARBA" id="ARBA00022692"/>
    </source>
</evidence>
<dbReference type="SUPFAM" id="SSF53474">
    <property type="entry name" value="alpha/beta-Hydrolases"/>
    <property type="match status" value="1"/>
</dbReference>
<reference evidence="7 8" key="1">
    <citation type="submission" date="2016-03" db="EMBL/GenBank/DDBJ databases">
        <title>Choanephora cucurbitarum.</title>
        <authorList>
            <person name="Min B."/>
            <person name="Park H."/>
            <person name="Park J.-H."/>
            <person name="Shin H.-D."/>
            <person name="Choi I.-G."/>
        </authorList>
    </citation>
    <scope>NUCLEOTIDE SEQUENCE [LARGE SCALE GENOMIC DNA]</scope>
    <source>
        <strain evidence="7 8">KUS-F28377</strain>
    </source>
</reference>
<dbReference type="OrthoDB" id="277931at2759"/>
<dbReference type="InterPro" id="IPR007941">
    <property type="entry name" value="DUF726"/>
</dbReference>
<dbReference type="Proteomes" id="UP000093000">
    <property type="component" value="Unassembled WGS sequence"/>
</dbReference>
<dbReference type="STRING" id="101091.A0A1C7NAU2"/>
<keyword evidence="4 6" id="KW-1133">Transmembrane helix</keyword>
<accession>A0A1C7NAU2</accession>
<evidence type="ECO:0000313" key="7">
    <source>
        <dbReference type="EMBL" id="OBZ86232.1"/>
    </source>
</evidence>
<dbReference type="Pfam" id="PF05277">
    <property type="entry name" value="DUF726"/>
    <property type="match status" value="1"/>
</dbReference>
<feature type="transmembrane region" description="Helical" evidence="6">
    <location>
        <begin position="216"/>
        <end position="245"/>
    </location>
</feature>
<organism evidence="7 8">
    <name type="scientific">Choanephora cucurbitarum</name>
    <dbReference type="NCBI Taxonomy" id="101091"/>
    <lineage>
        <taxon>Eukaryota</taxon>
        <taxon>Fungi</taxon>
        <taxon>Fungi incertae sedis</taxon>
        <taxon>Mucoromycota</taxon>
        <taxon>Mucoromycotina</taxon>
        <taxon>Mucoromycetes</taxon>
        <taxon>Mucorales</taxon>
        <taxon>Mucorineae</taxon>
        <taxon>Choanephoraceae</taxon>
        <taxon>Choanephoroideae</taxon>
        <taxon>Choanephora</taxon>
    </lineage>
</organism>
<keyword evidence="3 6" id="KW-0812">Transmembrane</keyword>
<protein>
    <submittedName>
        <fullName evidence="7">Transmembrane and coiled-coil domain-containing protein 4</fullName>
    </submittedName>
</protein>
<gene>
    <name evidence="7" type="primary">Tmco4</name>
    <name evidence="7" type="ORF">A0J61_05718</name>
</gene>
<feature type="transmembrane region" description="Helical" evidence="6">
    <location>
        <begin position="188"/>
        <end position="210"/>
    </location>
</feature>
<dbReference type="InParanoid" id="A0A1C7NAU2"/>
<dbReference type="FunCoup" id="A0A1C7NAU2">
    <property type="interactions" value="12"/>
</dbReference>
<evidence type="ECO:0000256" key="5">
    <source>
        <dbReference type="ARBA" id="ARBA00023136"/>
    </source>
</evidence>
<comment type="caution">
    <text evidence="7">The sequence shown here is derived from an EMBL/GenBank/DDBJ whole genome shotgun (WGS) entry which is preliminary data.</text>
</comment>
<evidence type="ECO:0000256" key="6">
    <source>
        <dbReference type="SAM" id="Phobius"/>
    </source>
</evidence>
<evidence type="ECO:0000313" key="8">
    <source>
        <dbReference type="Proteomes" id="UP000093000"/>
    </source>
</evidence>
<comment type="subcellular location">
    <subcellularLocation>
        <location evidence="1">Membrane</location>
        <topology evidence="1">Multi-pass membrane protein</topology>
    </subcellularLocation>
</comment>
<keyword evidence="8" id="KW-1185">Reference proteome</keyword>
<dbReference type="PANTHER" id="PTHR17920">
    <property type="entry name" value="TRANSMEMBRANE AND COILED-COIL DOMAIN-CONTAINING PROTEIN 4 TMCO4"/>
    <property type="match status" value="1"/>
</dbReference>
<dbReference type="EMBL" id="LUGH01000317">
    <property type="protein sequence ID" value="OBZ86232.1"/>
    <property type="molecule type" value="Genomic_DNA"/>
</dbReference>
<proteinExistence type="inferred from homology"/>
<evidence type="ECO:0000256" key="1">
    <source>
        <dbReference type="ARBA" id="ARBA00004141"/>
    </source>
</evidence>
<comment type="similarity">
    <text evidence="2">Belongs to the TMCO4 family.</text>
</comment>
<dbReference type="AlphaFoldDB" id="A0A1C7NAU2"/>
<dbReference type="PANTHER" id="PTHR17920:SF23">
    <property type="entry name" value="DUF726-DOMAIN-CONTAINING PROTEIN"/>
    <property type="match status" value="1"/>
</dbReference>
<sequence length="523" mass="58042">MEEPIVKLSRPEWTHKQCISIARLAAQALTETESLLTQSWSEQWWHTLLEYLELSQPELESHAITCSDALEILSNEEHDIRIEVLSDLLALALHITPTAMKEDAKQSKAKHVMLYDAKSKRFLLQMEKCLKLTPGDLGSVEKNIAQQMYYSLLEQQEKSDDPNIKSTMDLSTRKALSDSNKKKQALRWLATGAGVIGGGAVIALTGGLAAPLLGSILAGAGMSFFATAGGVALVTSLFGLTGGGLTGWKMHKRVKGLDQFEFKQILNDPDLPPIPALHCTICVSGFLLESKDETKTPWELAFEKNRTHDEIFCLEYETDELLELGYSFKKFVRDSAIKYAGMEVAKQTVLKAFFAAVTLPATILKMADVIDNPWQVVVNRSRLAGNLLADVLQERVQGSRPCSLIAYSCGSLVIWHCLLELNRRGLHGLVDNVVLMGAPISLEDTQEWQDALNVVSGRFVNCYSESDWVLAYVYRLHSLTTNVAGLEPVKNVSNRIENIMVEIDGHTKYPAAVKEVLDLLRLE</sequence>
<dbReference type="InterPro" id="IPR029058">
    <property type="entry name" value="AB_hydrolase_fold"/>
</dbReference>
<name>A0A1C7NAU2_9FUNG</name>
<dbReference type="GO" id="GO:0016020">
    <property type="term" value="C:membrane"/>
    <property type="evidence" value="ECO:0007669"/>
    <property type="project" value="UniProtKB-SubCell"/>
</dbReference>
<keyword evidence="5 6" id="KW-0472">Membrane</keyword>
<evidence type="ECO:0000256" key="2">
    <source>
        <dbReference type="ARBA" id="ARBA00009824"/>
    </source>
</evidence>
<evidence type="ECO:0000256" key="4">
    <source>
        <dbReference type="ARBA" id="ARBA00022989"/>
    </source>
</evidence>